<evidence type="ECO:0000256" key="1">
    <source>
        <dbReference type="SAM" id="SignalP"/>
    </source>
</evidence>
<dbReference type="EMBL" id="JMQC01000006">
    <property type="protein sequence ID" value="KFN05933.1"/>
    <property type="molecule type" value="Genomic_DNA"/>
</dbReference>
<evidence type="ECO:0000313" key="3">
    <source>
        <dbReference type="Proteomes" id="UP000029389"/>
    </source>
</evidence>
<feature type="chain" id="PRO_5001867597" evidence="1">
    <location>
        <begin position="32"/>
        <end position="203"/>
    </location>
</feature>
<proteinExistence type="predicted"/>
<gene>
    <name evidence="2" type="ORF">DJ93_6078</name>
</gene>
<dbReference type="Proteomes" id="UP000029389">
    <property type="component" value="Unassembled WGS sequence"/>
</dbReference>
<comment type="caution">
    <text evidence="2">The sequence shown here is derived from an EMBL/GenBank/DDBJ whole genome shotgun (WGS) entry which is preliminary data.</text>
</comment>
<name>A0A090Z6F6_9BACI</name>
<protein>
    <submittedName>
        <fullName evidence="2">Uncharacterized protein</fullName>
    </submittedName>
</protein>
<keyword evidence="1" id="KW-0732">Signal</keyword>
<accession>A0A090Z6F6</accession>
<feature type="signal peptide" evidence="1">
    <location>
        <begin position="1"/>
        <end position="31"/>
    </location>
</feature>
<dbReference type="AlphaFoldDB" id="A0A090Z6F6"/>
<dbReference type="Gene3D" id="2.60.20.10">
    <property type="entry name" value="Crystallins"/>
    <property type="match status" value="1"/>
</dbReference>
<organism evidence="2 3">
    <name type="scientific">Bacillus clarus</name>
    <dbReference type="NCBI Taxonomy" id="2338372"/>
    <lineage>
        <taxon>Bacteria</taxon>
        <taxon>Bacillati</taxon>
        <taxon>Bacillota</taxon>
        <taxon>Bacilli</taxon>
        <taxon>Bacillales</taxon>
        <taxon>Bacillaceae</taxon>
        <taxon>Bacillus</taxon>
        <taxon>Bacillus cereus group</taxon>
    </lineage>
</organism>
<evidence type="ECO:0000313" key="2">
    <source>
        <dbReference type="EMBL" id="KFN05933.1"/>
    </source>
</evidence>
<reference evidence="2 3" key="1">
    <citation type="submission" date="2014-04" db="EMBL/GenBank/DDBJ databases">
        <authorList>
            <person name="Bishop-Lilly K.A."/>
            <person name="Broomall S.M."/>
            <person name="Chain P.S."/>
            <person name="Chertkov O."/>
            <person name="Coyne S.R."/>
            <person name="Daligault H.E."/>
            <person name="Davenport K.W."/>
            <person name="Erkkila T."/>
            <person name="Frey K.G."/>
            <person name="Gibbons H.S."/>
            <person name="Gu W."/>
            <person name="Jaissle J."/>
            <person name="Johnson S.L."/>
            <person name="Koroleva G.I."/>
            <person name="Ladner J.T."/>
            <person name="Lo C.-C."/>
            <person name="Minogue T.D."/>
            <person name="Munk C."/>
            <person name="Palacios G.F."/>
            <person name="Redden C.L."/>
            <person name="Rosenzweig C.N."/>
            <person name="Scholz M.B."/>
            <person name="Teshima H."/>
            <person name="Xu Y."/>
        </authorList>
    </citation>
    <scope>NUCLEOTIDE SEQUENCE [LARGE SCALE GENOMIC DNA]</scope>
    <source>
        <strain evidence="2 3">BHP</strain>
    </source>
</reference>
<sequence>MKKLLKKLSIILLTSCFALLTMFSFTSTSLAATEIKSRYNLIDGKQTITPDLNKSVKLEVRTGKKDKNDKEIILGFSNRDKFINYLNLEKNVINKDIIKNLGSGTCCTDFYWDTNKGGSYFSISPGNVSSLSGNGWNDQISSISTAKYGSYTVLWQHTPEHNYGYGIAFNNSQYYGSTINLTDHYMGDGTNWNDQTSYIEVKN</sequence>
<dbReference type="PATRIC" id="fig|1405.8.peg.54"/>